<dbReference type="Proteomes" id="UP000782554">
    <property type="component" value="Unassembled WGS sequence"/>
</dbReference>
<dbReference type="InterPro" id="IPR052164">
    <property type="entry name" value="Anthracycline_SecMetBiosynth"/>
</dbReference>
<evidence type="ECO:0000259" key="1">
    <source>
        <dbReference type="PROSITE" id="PS51819"/>
    </source>
</evidence>
<protein>
    <submittedName>
        <fullName evidence="2">VOC family protein</fullName>
    </submittedName>
</protein>
<name>A0ABS7JVY6_9SPHN</name>
<accession>A0ABS7JVY6</accession>
<proteinExistence type="predicted"/>
<evidence type="ECO:0000313" key="3">
    <source>
        <dbReference type="Proteomes" id="UP000782554"/>
    </source>
</evidence>
<dbReference type="PANTHER" id="PTHR33993">
    <property type="entry name" value="GLYOXALASE-RELATED"/>
    <property type="match status" value="1"/>
</dbReference>
<feature type="domain" description="VOC" evidence="1">
    <location>
        <begin position="143"/>
        <end position="261"/>
    </location>
</feature>
<dbReference type="Gene3D" id="3.10.180.10">
    <property type="entry name" value="2,3-Dihydroxybiphenyl 1,2-Dioxygenase, domain 1"/>
    <property type="match status" value="2"/>
</dbReference>
<comment type="caution">
    <text evidence="2">The sequence shown here is derived from an EMBL/GenBank/DDBJ whole genome shotgun (WGS) entry which is preliminary data.</text>
</comment>
<reference evidence="2 3" key="1">
    <citation type="submission" date="2021-08" db="EMBL/GenBank/DDBJ databases">
        <title>Comparative Genomics Analysis of the Genus Qipengyuania Reveals Extensive Genetic Diversity and Metabolic Versatility, Including the Description of Fifteen Novel Species.</title>
        <authorList>
            <person name="Liu Y."/>
        </authorList>
    </citation>
    <scope>NUCLEOTIDE SEQUENCE [LARGE SCALE GENOMIC DNA]</scope>
    <source>
        <strain evidence="2 3">YG27</strain>
    </source>
</reference>
<organism evidence="2 3">
    <name type="scientific">Qipengyuania mesophila</name>
    <dbReference type="NCBI Taxonomy" id="2867246"/>
    <lineage>
        <taxon>Bacteria</taxon>
        <taxon>Pseudomonadati</taxon>
        <taxon>Pseudomonadota</taxon>
        <taxon>Alphaproteobacteria</taxon>
        <taxon>Sphingomonadales</taxon>
        <taxon>Erythrobacteraceae</taxon>
        <taxon>Qipengyuania</taxon>
    </lineage>
</organism>
<dbReference type="SUPFAM" id="SSF54593">
    <property type="entry name" value="Glyoxalase/Bleomycin resistance protein/Dihydroxybiphenyl dioxygenase"/>
    <property type="match status" value="2"/>
</dbReference>
<dbReference type="PROSITE" id="PS51819">
    <property type="entry name" value="VOC"/>
    <property type="match status" value="2"/>
</dbReference>
<dbReference type="Pfam" id="PF00903">
    <property type="entry name" value="Glyoxalase"/>
    <property type="match status" value="2"/>
</dbReference>
<dbReference type="InterPro" id="IPR004360">
    <property type="entry name" value="Glyas_Fos-R_dOase_dom"/>
</dbReference>
<feature type="domain" description="VOC" evidence="1">
    <location>
        <begin position="7"/>
        <end position="125"/>
    </location>
</feature>
<keyword evidence="3" id="KW-1185">Reference proteome</keyword>
<dbReference type="InterPro" id="IPR029068">
    <property type="entry name" value="Glyas_Bleomycin-R_OHBP_Dase"/>
</dbReference>
<dbReference type="RefSeq" id="WP_221603027.1">
    <property type="nucleotide sequence ID" value="NZ_JAIGNU010000002.1"/>
</dbReference>
<dbReference type="CDD" id="cd07247">
    <property type="entry name" value="SgaA_N_like"/>
    <property type="match status" value="2"/>
</dbReference>
<gene>
    <name evidence="2" type="ORF">K3181_10280</name>
</gene>
<dbReference type="EMBL" id="JAIGNU010000002">
    <property type="protein sequence ID" value="MBX7501827.1"/>
    <property type="molecule type" value="Genomic_DNA"/>
</dbReference>
<sequence length="263" mass="28126">MSDDRGAFIWYELMTTDPEGAKAFYDEVVGWSLSTGHAGDDSYGFITRSDGGMNGGVLRLAKDMTDHGMRPCWIGYIHVPDVDAAVSAIEAAGGKTLMPATDNEMAGRFAMVADPDGSMFYVMTPKPPPGNPDAKSDVFSVDQAQHVRWNELWASDPQAAVSFYREQFGWTQEGAMPMGDLGDYLFIQHDGVGIGAIAPVMPGGQGPRWNIYIGVDDIDRAMTAVTGGGGSLLGDAQQIPGGEWSAHCRDPQGADFGLVGPRK</sequence>
<evidence type="ECO:0000313" key="2">
    <source>
        <dbReference type="EMBL" id="MBX7501827.1"/>
    </source>
</evidence>
<dbReference type="InterPro" id="IPR037523">
    <property type="entry name" value="VOC_core"/>
</dbReference>
<dbReference type="PANTHER" id="PTHR33993:SF14">
    <property type="entry name" value="GB|AAF24581.1"/>
    <property type="match status" value="1"/>
</dbReference>